<dbReference type="InterPro" id="IPR011990">
    <property type="entry name" value="TPR-like_helical_dom_sf"/>
</dbReference>
<dbReference type="NCBIfam" id="TIGR00756">
    <property type="entry name" value="PPR"/>
    <property type="match status" value="1"/>
</dbReference>
<keyword evidence="2" id="KW-0677">Repeat</keyword>
<evidence type="ECO:0000313" key="5">
    <source>
        <dbReference type="EMBL" id="KAK9935342.1"/>
    </source>
</evidence>
<dbReference type="Pfam" id="PF01535">
    <property type="entry name" value="PPR"/>
    <property type="match status" value="2"/>
</dbReference>
<keyword evidence="6" id="KW-1185">Reference proteome</keyword>
<comment type="caution">
    <text evidence="5">The sequence shown here is derived from an EMBL/GenBank/DDBJ whole genome shotgun (WGS) entry which is preliminary data.</text>
</comment>
<dbReference type="EMBL" id="JBEDUW010000004">
    <property type="protein sequence ID" value="KAK9935342.1"/>
    <property type="molecule type" value="Genomic_DNA"/>
</dbReference>
<evidence type="ECO:0000256" key="3">
    <source>
        <dbReference type="PROSITE-ProRule" id="PRU00708"/>
    </source>
</evidence>
<proteinExistence type="inferred from homology"/>
<dbReference type="InterPro" id="IPR046960">
    <property type="entry name" value="PPR_At4g14850-like_plant"/>
</dbReference>
<feature type="repeat" description="PPR" evidence="3">
    <location>
        <begin position="114"/>
        <end position="148"/>
    </location>
</feature>
<comment type="similarity">
    <text evidence="1">Belongs to the PPR family. PCMP-H subfamily.</text>
</comment>
<evidence type="ECO:0000256" key="2">
    <source>
        <dbReference type="ARBA" id="ARBA00022737"/>
    </source>
</evidence>
<sequence length="487" mass="54749">MPARCSTKCTSHEFFYGTPLSKRMSGYQYFKEAAFVYRQMHHLGVRPDQFTYTFVVKALAQLPELWAGSAVVAHAVKYGLEFVAEVRTELMIMCVKSGELGLADFLSETMVERDLVAWNAFIAACVQNGHAAKALALFRKMDVSGIKPDAVTIASAFSACGQLGCLENGEEIYGIMRQCGIACNTIVANARLDMYVKCGSIDMAETLFEDMPQRNVISWSTMILGHAGLVNEGKAYFRRMVQSGDKNIQPKIEHYACMVDLLGRSGHLEEAYSFIRSMTIKPDSGVWGALLGACAIHQNVKLGQHAADLLFELAPDNGSYRVLMSNMYAAAGRWDSVDKVRFKMRKRGVKKIAAYSSVEFNRKIHIFYGGNRLHPESSEIYEKLEDLLRLVKSIGYIPNTTSVFHDVGTEEKEATLSHHSEKLAIAFSLMNLRPECPIRVVKNLRICDDCHGFCKFVSEATQREIIMRDKIRFHHFRNGECSCNNFW</sequence>
<dbReference type="GO" id="GO:0003723">
    <property type="term" value="F:RNA binding"/>
    <property type="evidence" value="ECO:0007669"/>
    <property type="project" value="InterPro"/>
</dbReference>
<dbReference type="GO" id="GO:0009451">
    <property type="term" value="P:RNA modification"/>
    <property type="evidence" value="ECO:0007669"/>
    <property type="project" value="InterPro"/>
</dbReference>
<dbReference type="PANTHER" id="PTHR47926:SF347">
    <property type="entry name" value="PENTATRICOPEPTIDE REPEAT-CONTAINING PROTEIN"/>
    <property type="match status" value="1"/>
</dbReference>
<dbReference type="Pfam" id="PF20431">
    <property type="entry name" value="E_motif"/>
    <property type="match status" value="1"/>
</dbReference>
<accession>A0AAW1XHX5</accession>
<dbReference type="Pfam" id="PF14432">
    <property type="entry name" value="DYW_deaminase"/>
    <property type="match status" value="1"/>
</dbReference>
<evidence type="ECO:0000313" key="6">
    <source>
        <dbReference type="Proteomes" id="UP001457282"/>
    </source>
</evidence>
<dbReference type="Gene3D" id="1.25.40.10">
    <property type="entry name" value="Tetratricopeptide repeat domain"/>
    <property type="match status" value="2"/>
</dbReference>
<dbReference type="InterPro" id="IPR032867">
    <property type="entry name" value="DYW_dom"/>
</dbReference>
<dbReference type="InterPro" id="IPR046848">
    <property type="entry name" value="E_motif"/>
</dbReference>
<feature type="domain" description="DYW" evidence="4">
    <location>
        <begin position="395"/>
        <end position="487"/>
    </location>
</feature>
<dbReference type="InterPro" id="IPR002885">
    <property type="entry name" value="PPR_rpt"/>
</dbReference>
<feature type="repeat" description="PPR" evidence="3">
    <location>
        <begin position="184"/>
        <end position="218"/>
    </location>
</feature>
<dbReference type="GO" id="GO:0008270">
    <property type="term" value="F:zinc ion binding"/>
    <property type="evidence" value="ECO:0007669"/>
    <property type="project" value="InterPro"/>
</dbReference>
<dbReference type="PANTHER" id="PTHR47926">
    <property type="entry name" value="PENTATRICOPEPTIDE REPEAT-CONTAINING PROTEIN"/>
    <property type="match status" value="1"/>
</dbReference>
<dbReference type="PROSITE" id="PS51375">
    <property type="entry name" value="PPR"/>
    <property type="match status" value="2"/>
</dbReference>
<dbReference type="AlphaFoldDB" id="A0AAW1XHX5"/>
<reference evidence="5 6" key="1">
    <citation type="journal article" date="2023" name="G3 (Bethesda)">
        <title>A chromosome-length genome assembly and annotation of blackberry (Rubus argutus, cv. 'Hillquist').</title>
        <authorList>
            <person name="Bruna T."/>
            <person name="Aryal R."/>
            <person name="Dudchenko O."/>
            <person name="Sargent D.J."/>
            <person name="Mead D."/>
            <person name="Buti M."/>
            <person name="Cavallini A."/>
            <person name="Hytonen T."/>
            <person name="Andres J."/>
            <person name="Pham M."/>
            <person name="Weisz D."/>
            <person name="Mascagni F."/>
            <person name="Usai G."/>
            <person name="Natali L."/>
            <person name="Bassil N."/>
            <person name="Fernandez G.E."/>
            <person name="Lomsadze A."/>
            <person name="Armour M."/>
            <person name="Olukolu B."/>
            <person name="Poorten T."/>
            <person name="Britton C."/>
            <person name="Davik J."/>
            <person name="Ashrafi H."/>
            <person name="Aiden E.L."/>
            <person name="Borodovsky M."/>
            <person name="Worthington M."/>
        </authorList>
    </citation>
    <scope>NUCLEOTIDE SEQUENCE [LARGE SCALE GENOMIC DNA]</scope>
    <source>
        <strain evidence="5">PI 553951</strain>
    </source>
</reference>
<evidence type="ECO:0000259" key="4">
    <source>
        <dbReference type="Pfam" id="PF14432"/>
    </source>
</evidence>
<gene>
    <name evidence="5" type="ORF">M0R45_022446</name>
</gene>
<evidence type="ECO:0000256" key="1">
    <source>
        <dbReference type="ARBA" id="ARBA00006643"/>
    </source>
</evidence>
<dbReference type="Pfam" id="PF13041">
    <property type="entry name" value="PPR_2"/>
    <property type="match status" value="1"/>
</dbReference>
<name>A0AAW1XHX5_RUBAR</name>
<organism evidence="5 6">
    <name type="scientific">Rubus argutus</name>
    <name type="common">Southern blackberry</name>
    <dbReference type="NCBI Taxonomy" id="59490"/>
    <lineage>
        <taxon>Eukaryota</taxon>
        <taxon>Viridiplantae</taxon>
        <taxon>Streptophyta</taxon>
        <taxon>Embryophyta</taxon>
        <taxon>Tracheophyta</taxon>
        <taxon>Spermatophyta</taxon>
        <taxon>Magnoliopsida</taxon>
        <taxon>eudicotyledons</taxon>
        <taxon>Gunneridae</taxon>
        <taxon>Pentapetalae</taxon>
        <taxon>rosids</taxon>
        <taxon>fabids</taxon>
        <taxon>Rosales</taxon>
        <taxon>Rosaceae</taxon>
        <taxon>Rosoideae</taxon>
        <taxon>Rosoideae incertae sedis</taxon>
        <taxon>Rubus</taxon>
    </lineage>
</organism>
<dbReference type="Proteomes" id="UP001457282">
    <property type="component" value="Unassembled WGS sequence"/>
</dbReference>
<protein>
    <recommendedName>
        <fullName evidence="4">DYW domain-containing protein</fullName>
    </recommendedName>
</protein>
<dbReference type="FunFam" id="1.25.40.10:FF:000366">
    <property type="entry name" value="Pentatricopeptide (PPR) repeat-containing protein"/>
    <property type="match status" value="1"/>
</dbReference>